<dbReference type="Pfam" id="PF02687">
    <property type="entry name" value="FtsX"/>
    <property type="match status" value="1"/>
</dbReference>
<keyword evidence="3 6" id="KW-0812">Transmembrane</keyword>
<dbReference type="InterPro" id="IPR032030">
    <property type="entry name" value="YscD_cytoplasmic_dom"/>
</dbReference>
<evidence type="ECO:0000256" key="3">
    <source>
        <dbReference type="ARBA" id="ARBA00022692"/>
    </source>
</evidence>
<keyword evidence="2" id="KW-1003">Cell membrane</keyword>
<dbReference type="SUPFAM" id="SSF49879">
    <property type="entry name" value="SMAD/FHA domain"/>
    <property type="match status" value="1"/>
</dbReference>
<dbReference type="Pfam" id="PF16697">
    <property type="entry name" value="Yop-YscD_cpl"/>
    <property type="match status" value="1"/>
</dbReference>
<evidence type="ECO:0000256" key="1">
    <source>
        <dbReference type="ARBA" id="ARBA00004651"/>
    </source>
</evidence>
<sequence>AAFIASGLGISSLMSTTIMERSREIGLVKALGATNLEVYLLFLSEAAIVGVIGGLLGGLLFDPIDLLLLGADKPSSHWSRLVGIVLVGGSVGAMIGVVELLARDAWLRMVEGPLAGKEFLIFKDTMHLGSSPRSEIYLFNDEDVAAQHGIIRGVGSNYEIENLCREEPLLVNGAPITRTRLRNGDQITIGRTVFVFQRRKG</sequence>
<feature type="domain" description="YscD cytoplasmic" evidence="8">
    <location>
        <begin position="108"/>
        <end position="198"/>
    </location>
</feature>
<gene>
    <name evidence="9" type="ORF">LCGC14_1964230</name>
</gene>
<organism evidence="9">
    <name type="scientific">marine sediment metagenome</name>
    <dbReference type="NCBI Taxonomy" id="412755"/>
    <lineage>
        <taxon>unclassified sequences</taxon>
        <taxon>metagenomes</taxon>
        <taxon>ecological metagenomes</taxon>
    </lineage>
</organism>
<dbReference type="AlphaFoldDB" id="A0A0F9HS26"/>
<feature type="domain" description="ABC3 transporter permease C-terminal" evidence="7">
    <location>
        <begin position="3"/>
        <end position="61"/>
    </location>
</feature>
<evidence type="ECO:0000256" key="6">
    <source>
        <dbReference type="SAM" id="Phobius"/>
    </source>
</evidence>
<feature type="non-terminal residue" evidence="9">
    <location>
        <position position="1"/>
    </location>
</feature>
<dbReference type="InterPro" id="IPR008984">
    <property type="entry name" value="SMAD_FHA_dom_sf"/>
</dbReference>
<dbReference type="EMBL" id="LAZR01021683">
    <property type="protein sequence ID" value="KKL84485.1"/>
    <property type="molecule type" value="Genomic_DNA"/>
</dbReference>
<keyword evidence="5 6" id="KW-0472">Membrane</keyword>
<comment type="caution">
    <text evidence="9">The sequence shown here is derived from an EMBL/GenBank/DDBJ whole genome shotgun (WGS) entry which is preliminary data.</text>
</comment>
<dbReference type="CDD" id="cd00060">
    <property type="entry name" value="FHA"/>
    <property type="match status" value="1"/>
</dbReference>
<comment type="subcellular location">
    <subcellularLocation>
        <location evidence="1">Cell membrane</location>
        <topology evidence="1">Multi-pass membrane protein</topology>
    </subcellularLocation>
</comment>
<feature type="transmembrane region" description="Helical" evidence="6">
    <location>
        <begin position="81"/>
        <end position="102"/>
    </location>
</feature>
<evidence type="ECO:0000256" key="4">
    <source>
        <dbReference type="ARBA" id="ARBA00022989"/>
    </source>
</evidence>
<dbReference type="Gene3D" id="2.60.200.20">
    <property type="match status" value="1"/>
</dbReference>
<name>A0A0F9HS26_9ZZZZ</name>
<dbReference type="InterPro" id="IPR003838">
    <property type="entry name" value="ABC3_permease_C"/>
</dbReference>
<proteinExistence type="predicted"/>
<evidence type="ECO:0000259" key="8">
    <source>
        <dbReference type="Pfam" id="PF16697"/>
    </source>
</evidence>
<reference evidence="9" key="1">
    <citation type="journal article" date="2015" name="Nature">
        <title>Complex archaea that bridge the gap between prokaryotes and eukaryotes.</title>
        <authorList>
            <person name="Spang A."/>
            <person name="Saw J.H."/>
            <person name="Jorgensen S.L."/>
            <person name="Zaremba-Niedzwiedzka K."/>
            <person name="Martijn J."/>
            <person name="Lind A.E."/>
            <person name="van Eijk R."/>
            <person name="Schleper C."/>
            <person name="Guy L."/>
            <person name="Ettema T.J."/>
        </authorList>
    </citation>
    <scope>NUCLEOTIDE SEQUENCE</scope>
</reference>
<evidence type="ECO:0000256" key="5">
    <source>
        <dbReference type="ARBA" id="ARBA00023136"/>
    </source>
</evidence>
<accession>A0A0F9HS26</accession>
<evidence type="ECO:0000259" key="7">
    <source>
        <dbReference type="Pfam" id="PF02687"/>
    </source>
</evidence>
<keyword evidence="4 6" id="KW-1133">Transmembrane helix</keyword>
<feature type="transmembrane region" description="Helical" evidence="6">
    <location>
        <begin position="38"/>
        <end position="61"/>
    </location>
</feature>
<dbReference type="GO" id="GO:0005886">
    <property type="term" value="C:plasma membrane"/>
    <property type="evidence" value="ECO:0007669"/>
    <property type="project" value="UniProtKB-SubCell"/>
</dbReference>
<evidence type="ECO:0000256" key="2">
    <source>
        <dbReference type="ARBA" id="ARBA00022475"/>
    </source>
</evidence>
<protein>
    <submittedName>
        <fullName evidence="9">Uncharacterized protein</fullName>
    </submittedName>
</protein>
<evidence type="ECO:0000313" key="9">
    <source>
        <dbReference type="EMBL" id="KKL84485.1"/>
    </source>
</evidence>